<sequence>MTDGEREKALSDIEALTLAITVRSIPRVLEPLMTTDLTIQQLKALTVIVTTGAGATGAGLADKFGVSMPSMSKLIDRLVTAGLAVREGDGGDRRVRRIHATDLGRAVVRELMATRPELSEDVLSRLSQDELEALVTGLRAVSRELRPARSAG</sequence>
<gene>
    <name evidence="2" type="ORF">FVP77_12305</name>
</gene>
<organism evidence="2 3">
    <name type="scientific">Microbacterium hatanonis</name>
    <dbReference type="NCBI Taxonomy" id="404366"/>
    <lineage>
        <taxon>Bacteria</taxon>
        <taxon>Bacillati</taxon>
        <taxon>Actinomycetota</taxon>
        <taxon>Actinomycetes</taxon>
        <taxon>Micrococcales</taxon>
        <taxon>Microbacteriaceae</taxon>
        <taxon>Microbacterium</taxon>
    </lineage>
</organism>
<evidence type="ECO:0000313" key="3">
    <source>
        <dbReference type="Proteomes" id="UP000321034"/>
    </source>
</evidence>
<dbReference type="GO" id="GO:0006950">
    <property type="term" value="P:response to stress"/>
    <property type="evidence" value="ECO:0007669"/>
    <property type="project" value="TreeGrafter"/>
</dbReference>
<dbReference type="EMBL" id="VRSV01000002">
    <property type="protein sequence ID" value="TXK09681.1"/>
    <property type="molecule type" value="Genomic_DNA"/>
</dbReference>
<dbReference type="RefSeq" id="WP_147894885.1">
    <property type="nucleotide sequence ID" value="NZ_BAAANR010000001.1"/>
</dbReference>
<dbReference type="Pfam" id="PF12802">
    <property type="entry name" value="MarR_2"/>
    <property type="match status" value="1"/>
</dbReference>
<dbReference type="InterPro" id="IPR036390">
    <property type="entry name" value="WH_DNA-bd_sf"/>
</dbReference>
<dbReference type="InterPro" id="IPR036388">
    <property type="entry name" value="WH-like_DNA-bd_sf"/>
</dbReference>
<dbReference type="Gene3D" id="1.10.10.10">
    <property type="entry name" value="Winged helix-like DNA-binding domain superfamily/Winged helix DNA-binding domain"/>
    <property type="match status" value="1"/>
</dbReference>
<proteinExistence type="predicted"/>
<dbReference type="PRINTS" id="PR00598">
    <property type="entry name" value="HTHMARR"/>
</dbReference>
<feature type="domain" description="HTH marR-type" evidence="1">
    <location>
        <begin position="6"/>
        <end position="143"/>
    </location>
</feature>
<protein>
    <submittedName>
        <fullName evidence="2">MarR family transcriptional regulator</fullName>
    </submittedName>
</protein>
<evidence type="ECO:0000259" key="1">
    <source>
        <dbReference type="PROSITE" id="PS50995"/>
    </source>
</evidence>
<dbReference type="InterPro" id="IPR000835">
    <property type="entry name" value="HTH_MarR-typ"/>
</dbReference>
<keyword evidence="3" id="KW-1185">Reference proteome</keyword>
<dbReference type="SMART" id="SM00347">
    <property type="entry name" value="HTH_MARR"/>
    <property type="match status" value="1"/>
</dbReference>
<dbReference type="PANTHER" id="PTHR33164">
    <property type="entry name" value="TRANSCRIPTIONAL REGULATOR, MARR FAMILY"/>
    <property type="match status" value="1"/>
</dbReference>
<dbReference type="OrthoDB" id="3696090at2"/>
<accession>A0A5C8HXF9</accession>
<reference evidence="2 3" key="1">
    <citation type="submission" date="2019-08" db="EMBL/GenBank/DDBJ databases">
        <authorList>
            <person name="Dong K."/>
        </authorList>
    </citation>
    <scope>NUCLEOTIDE SEQUENCE [LARGE SCALE GENOMIC DNA]</scope>
    <source>
        <strain evidence="2 3">JCM14558</strain>
    </source>
</reference>
<dbReference type="AlphaFoldDB" id="A0A5C8HXF9"/>
<dbReference type="PROSITE" id="PS50995">
    <property type="entry name" value="HTH_MARR_2"/>
    <property type="match status" value="1"/>
</dbReference>
<dbReference type="Proteomes" id="UP000321034">
    <property type="component" value="Unassembled WGS sequence"/>
</dbReference>
<dbReference type="SUPFAM" id="SSF46785">
    <property type="entry name" value="Winged helix' DNA-binding domain"/>
    <property type="match status" value="1"/>
</dbReference>
<evidence type="ECO:0000313" key="2">
    <source>
        <dbReference type="EMBL" id="TXK09681.1"/>
    </source>
</evidence>
<comment type="caution">
    <text evidence="2">The sequence shown here is derived from an EMBL/GenBank/DDBJ whole genome shotgun (WGS) entry which is preliminary data.</text>
</comment>
<name>A0A5C8HXF9_9MICO</name>
<dbReference type="GO" id="GO:0003700">
    <property type="term" value="F:DNA-binding transcription factor activity"/>
    <property type="evidence" value="ECO:0007669"/>
    <property type="project" value="InterPro"/>
</dbReference>
<dbReference type="PANTHER" id="PTHR33164:SF43">
    <property type="entry name" value="HTH-TYPE TRANSCRIPTIONAL REPRESSOR YETL"/>
    <property type="match status" value="1"/>
</dbReference>
<dbReference type="InterPro" id="IPR039422">
    <property type="entry name" value="MarR/SlyA-like"/>
</dbReference>